<keyword evidence="2" id="KW-1185">Reference proteome</keyword>
<dbReference type="Proteomes" id="UP000799755">
    <property type="component" value="Unassembled WGS sequence"/>
</dbReference>
<protein>
    <submittedName>
        <fullName evidence="1">Uncharacterized protein</fullName>
    </submittedName>
</protein>
<evidence type="ECO:0000313" key="1">
    <source>
        <dbReference type="EMBL" id="KAF2464924.1"/>
    </source>
</evidence>
<gene>
    <name evidence="1" type="ORF">BDR25DRAFT_328967</name>
</gene>
<organism evidence="1 2">
    <name type="scientific">Lindgomyces ingoldianus</name>
    <dbReference type="NCBI Taxonomy" id="673940"/>
    <lineage>
        <taxon>Eukaryota</taxon>
        <taxon>Fungi</taxon>
        <taxon>Dikarya</taxon>
        <taxon>Ascomycota</taxon>
        <taxon>Pezizomycotina</taxon>
        <taxon>Dothideomycetes</taxon>
        <taxon>Pleosporomycetidae</taxon>
        <taxon>Pleosporales</taxon>
        <taxon>Lindgomycetaceae</taxon>
        <taxon>Lindgomyces</taxon>
    </lineage>
</organism>
<name>A0ACB6QD23_9PLEO</name>
<proteinExistence type="predicted"/>
<dbReference type="EMBL" id="MU003533">
    <property type="protein sequence ID" value="KAF2464924.1"/>
    <property type="molecule type" value="Genomic_DNA"/>
</dbReference>
<comment type="caution">
    <text evidence="1">The sequence shown here is derived from an EMBL/GenBank/DDBJ whole genome shotgun (WGS) entry which is preliminary data.</text>
</comment>
<reference evidence="1" key="1">
    <citation type="journal article" date="2020" name="Stud. Mycol.">
        <title>101 Dothideomycetes genomes: a test case for predicting lifestyles and emergence of pathogens.</title>
        <authorList>
            <person name="Haridas S."/>
            <person name="Albert R."/>
            <person name="Binder M."/>
            <person name="Bloem J."/>
            <person name="Labutti K."/>
            <person name="Salamov A."/>
            <person name="Andreopoulos B."/>
            <person name="Baker S."/>
            <person name="Barry K."/>
            <person name="Bills G."/>
            <person name="Bluhm B."/>
            <person name="Cannon C."/>
            <person name="Castanera R."/>
            <person name="Culley D."/>
            <person name="Daum C."/>
            <person name="Ezra D."/>
            <person name="Gonzalez J."/>
            <person name="Henrissat B."/>
            <person name="Kuo A."/>
            <person name="Liang C."/>
            <person name="Lipzen A."/>
            <person name="Lutzoni F."/>
            <person name="Magnuson J."/>
            <person name="Mondo S."/>
            <person name="Nolan M."/>
            <person name="Ohm R."/>
            <person name="Pangilinan J."/>
            <person name="Park H.-J."/>
            <person name="Ramirez L."/>
            <person name="Alfaro M."/>
            <person name="Sun H."/>
            <person name="Tritt A."/>
            <person name="Yoshinaga Y."/>
            <person name="Zwiers L.-H."/>
            <person name="Turgeon B."/>
            <person name="Goodwin S."/>
            <person name="Spatafora J."/>
            <person name="Crous P."/>
            <person name="Grigoriev I."/>
        </authorList>
    </citation>
    <scope>NUCLEOTIDE SEQUENCE</scope>
    <source>
        <strain evidence="1">ATCC 200398</strain>
    </source>
</reference>
<evidence type="ECO:0000313" key="2">
    <source>
        <dbReference type="Proteomes" id="UP000799755"/>
    </source>
</evidence>
<accession>A0ACB6QD23</accession>
<sequence>MFVGGYSISGIYCYLPAQYPTNTGAEEAQQQDSPSFPEICKSLQHAHTWNTDVTDNPPTLPKDLSIVDRLIVLAQVYYSQYVNPFIGSEGLIPGQAFRDGDIFVGGAVPVGVVKSGTGGFPKYGIIPQIPLTTAEAPVNILDNRTCWQAVTVELSGARHAVITQYSFPSGEKHVLVDVSHYLLDENGDYSVQNYQRGEINISENGSTYTGYSTYGGGWNESAPFTVFFCGEFENGPDQAQGFHGRNTDPIRRYHTDGSESIPLAILGGKNRTAVSLNDRVGALFSWNSSGASMVRTRVGISFISAERACSYKNPDIRSWNLNDNVSTKIEVNTDESNPLWESNKPCWGEFYTFWDPFRNTYSLHLLIQPEVHENKIRALIDIWRYEGYIPEGRFGNCCGVVQGGSNADNVLADAYVKGLRGATNWTNKYAAMEGRGSLYDWLEVGYISLNWSGWRISSAHLIWDYKVQSVNTTPIFFFGFLTSKFTNSSFSSTGYNLALCAECEWSAISYEAAPLEYSFVIRHNAKTLIEFMGGPSCFGSHLDYIFMPNTSQQNLGANGAGINTLMNIGLTSPPPYLYNYINKQWKSVQRSRALANQYFHNANYGVTGNSDAGALNITQPVYLLESPWFSDINMTINSIKALRITASGLSQDSYYVQSVKFEHEHMMVNGGAIEFALRNNASVWETGDVPPSPGHVVLGGEGIGTVGK</sequence>